<dbReference type="NCBIfam" id="TIGR02595">
    <property type="entry name" value="PEP_CTERM"/>
    <property type="match status" value="1"/>
</dbReference>
<evidence type="ECO:0000256" key="1">
    <source>
        <dbReference type="SAM" id="SignalP"/>
    </source>
</evidence>
<protein>
    <submittedName>
        <fullName evidence="3">PEP-CTERM sorting domain-containing protein</fullName>
    </submittedName>
</protein>
<evidence type="ECO:0000313" key="3">
    <source>
        <dbReference type="EMBL" id="QGY39190.1"/>
    </source>
</evidence>
<accession>A0A6I6JDN5</accession>
<proteinExistence type="predicted"/>
<gene>
    <name evidence="3" type="ORF">GM415_03305</name>
</gene>
<feature type="chain" id="PRO_5026093438" evidence="1">
    <location>
        <begin position="24"/>
        <end position="286"/>
    </location>
</feature>
<organism evidence="3 4">
    <name type="scientific">Pseudodesulfovibrio cashew</name>
    <dbReference type="NCBI Taxonomy" id="2678688"/>
    <lineage>
        <taxon>Bacteria</taxon>
        <taxon>Pseudomonadati</taxon>
        <taxon>Thermodesulfobacteriota</taxon>
        <taxon>Desulfovibrionia</taxon>
        <taxon>Desulfovibrionales</taxon>
        <taxon>Desulfovibrionaceae</taxon>
    </lineage>
</organism>
<dbReference type="Pfam" id="PF07589">
    <property type="entry name" value="PEP-CTERM"/>
    <property type="match status" value="1"/>
</dbReference>
<feature type="signal peptide" evidence="1">
    <location>
        <begin position="1"/>
        <end position="23"/>
    </location>
</feature>
<keyword evidence="1" id="KW-0732">Signal</keyword>
<name>A0A6I6JDN5_9BACT</name>
<keyword evidence="4" id="KW-1185">Reference proteome</keyword>
<dbReference type="RefSeq" id="WP_158946415.1">
    <property type="nucleotide sequence ID" value="NZ_CP046400.1"/>
</dbReference>
<reference evidence="3 4" key="1">
    <citation type="submission" date="2019-11" db="EMBL/GenBank/DDBJ databases">
        <authorList>
            <person name="Zheng R.K."/>
            <person name="Sun C.M."/>
        </authorList>
    </citation>
    <scope>NUCLEOTIDE SEQUENCE [LARGE SCALE GENOMIC DNA]</scope>
    <source>
        <strain evidence="3 4">SRB007</strain>
    </source>
</reference>
<dbReference type="KEGG" id="psel:GM415_03305"/>
<dbReference type="EMBL" id="CP046400">
    <property type="protein sequence ID" value="QGY39190.1"/>
    <property type="molecule type" value="Genomic_DNA"/>
</dbReference>
<evidence type="ECO:0000313" key="4">
    <source>
        <dbReference type="Proteomes" id="UP000428328"/>
    </source>
</evidence>
<evidence type="ECO:0000259" key="2">
    <source>
        <dbReference type="Pfam" id="PF07589"/>
    </source>
</evidence>
<dbReference type="AlphaFoldDB" id="A0A6I6JDN5"/>
<dbReference type="Proteomes" id="UP000428328">
    <property type="component" value="Chromosome"/>
</dbReference>
<feature type="domain" description="Ice-binding protein C-terminal" evidence="2">
    <location>
        <begin position="260"/>
        <end position="283"/>
    </location>
</feature>
<sequence length="286" mass="30659">MKKLAFYFILAVALLTVPAAAQAEVIDDWSLNLTTLQDQIDGLYGVGNVIVSDIDNITYMTAQTTNTTIYQDLNAALQPYEGASFTVDSLLETVAIHTTSSSIPSNESTYPFETNYMLWYEGTGLSGYITNVAFDGTNYTFDYVYTSGSITLYWGDPTSSEYFEIAELSLVDGAGAAITDNNGGFNNSGGTDLTAQFTSNPLGTLIDFDPTLFGMEGVYPNLDTFLVFDFASNLVNGSATIIDGQLVASIESSATITLVATPEPSTFLILGLGLLGLVGFRKKFTA</sequence>
<dbReference type="InterPro" id="IPR013424">
    <property type="entry name" value="Ice-binding_C"/>
</dbReference>